<dbReference type="EMBL" id="VSSQ01107928">
    <property type="protein sequence ID" value="MPN46889.1"/>
    <property type="molecule type" value="Genomic_DNA"/>
</dbReference>
<comment type="caution">
    <text evidence="2">The sequence shown here is derived from an EMBL/GenBank/DDBJ whole genome shotgun (WGS) entry which is preliminary data.</text>
</comment>
<reference evidence="2" key="1">
    <citation type="submission" date="2019-08" db="EMBL/GenBank/DDBJ databases">
        <authorList>
            <person name="Kucharzyk K."/>
            <person name="Murdoch R.W."/>
            <person name="Higgins S."/>
            <person name="Loffler F."/>
        </authorList>
    </citation>
    <scope>NUCLEOTIDE SEQUENCE</scope>
</reference>
<evidence type="ECO:0000313" key="2">
    <source>
        <dbReference type="EMBL" id="MPN46889.1"/>
    </source>
</evidence>
<organism evidence="2">
    <name type="scientific">bioreactor metagenome</name>
    <dbReference type="NCBI Taxonomy" id="1076179"/>
    <lineage>
        <taxon>unclassified sequences</taxon>
        <taxon>metagenomes</taxon>
        <taxon>ecological metagenomes</taxon>
    </lineage>
</organism>
<accession>A0A645I8Z0</accession>
<protein>
    <submittedName>
        <fullName evidence="2">Uncharacterized protein</fullName>
    </submittedName>
</protein>
<proteinExistence type="predicted"/>
<gene>
    <name evidence="2" type="ORF">SDC9_194488</name>
</gene>
<feature type="compositionally biased region" description="Basic and acidic residues" evidence="1">
    <location>
        <begin position="1"/>
        <end position="15"/>
    </location>
</feature>
<evidence type="ECO:0000256" key="1">
    <source>
        <dbReference type="SAM" id="MobiDB-lite"/>
    </source>
</evidence>
<name>A0A645I8Z0_9ZZZZ</name>
<feature type="region of interest" description="Disordered" evidence="1">
    <location>
        <begin position="1"/>
        <end position="21"/>
    </location>
</feature>
<dbReference type="AlphaFoldDB" id="A0A645I8Z0"/>
<sequence length="47" mass="5093">MGQQQTERHAGEQIKRSAHGKGLQRMGVVAFNLANLVGQFRKANTAG</sequence>